<dbReference type="SUPFAM" id="SSF47473">
    <property type="entry name" value="EF-hand"/>
    <property type="match status" value="1"/>
</dbReference>
<dbReference type="AlphaFoldDB" id="A0A174DLS2"/>
<evidence type="ECO:0000313" key="2">
    <source>
        <dbReference type="Proteomes" id="UP000095558"/>
    </source>
</evidence>
<dbReference type="Proteomes" id="UP000095558">
    <property type="component" value="Unassembled WGS sequence"/>
</dbReference>
<organism evidence="1 2">
    <name type="scientific">Clostridium disporicum</name>
    <dbReference type="NCBI Taxonomy" id="84024"/>
    <lineage>
        <taxon>Bacteria</taxon>
        <taxon>Bacillati</taxon>
        <taxon>Bacillota</taxon>
        <taxon>Clostridia</taxon>
        <taxon>Eubacteriales</taxon>
        <taxon>Clostridiaceae</taxon>
        <taxon>Clostridium</taxon>
    </lineage>
</organism>
<accession>A0A174DLS2</accession>
<proteinExistence type="predicted"/>
<sequence length="89" mass="10638">MINIKEHKEYLQGVIYLNKERFINKSLKENELKELIMKLNLLNITKTNYISINELLRTIENIGVNISTHRLIDLNFVDSNKTQIIYRFD</sequence>
<dbReference type="InterPro" id="IPR011992">
    <property type="entry name" value="EF-hand-dom_pair"/>
</dbReference>
<gene>
    <name evidence="1" type="ORF">ERS852470_01867</name>
</gene>
<reference evidence="1 2" key="1">
    <citation type="submission" date="2015-09" db="EMBL/GenBank/DDBJ databases">
        <authorList>
            <consortium name="Pathogen Informatics"/>
        </authorList>
    </citation>
    <scope>NUCLEOTIDE SEQUENCE [LARGE SCALE GENOMIC DNA]</scope>
    <source>
        <strain evidence="1 2">2789STDY5834855</strain>
    </source>
</reference>
<dbReference type="EMBL" id="CYZV01000018">
    <property type="protein sequence ID" value="CUO26521.1"/>
    <property type="molecule type" value="Genomic_DNA"/>
</dbReference>
<evidence type="ECO:0000313" key="1">
    <source>
        <dbReference type="EMBL" id="CUO26521.1"/>
    </source>
</evidence>
<name>A0A174DLS2_9CLOT</name>
<dbReference type="RefSeq" id="WP_055276538.1">
    <property type="nucleotide sequence ID" value="NZ_CYZV01000018.1"/>
</dbReference>
<protein>
    <submittedName>
        <fullName evidence="1">Uncharacterized protein</fullName>
    </submittedName>
</protein>